<organism evidence="6 7">
    <name type="scientific">Pararobbsia silviterrae</name>
    <dbReference type="NCBI Taxonomy" id="1792498"/>
    <lineage>
        <taxon>Bacteria</taxon>
        <taxon>Pseudomonadati</taxon>
        <taxon>Pseudomonadota</taxon>
        <taxon>Betaproteobacteria</taxon>
        <taxon>Burkholderiales</taxon>
        <taxon>Burkholderiaceae</taxon>
        <taxon>Pararobbsia</taxon>
    </lineage>
</organism>
<dbReference type="Gene3D" id="3.90.850.10">
    <property type="entry name" value="Fumarylacetoacetase-like, C-terminal domain"/>
    <property type="match status" value="1"/>
</dbReference>
<dbReference type="GO" id="GO:0018800">
    <property type="term" value="F:5-oxopent-3-ene-1,2,5-tricarboxylate decarboxylase activity"/>
    <property type="evidence" value="ECO:0007669"/>
    <property type="project" value="InterPro"/>
</dbReference>
<comment type="similarity">
    <text evidence="2">Belongs to the FAH family.</text>
</comment>
<dbReference type="InterPro" id="IPR036663">
    <property type="entry name" value="Fumarylacetoacetase_C_sf"/>
</dbReference>
<feature type="domain" description="Fumarylacetoacetase-like C-terminal" evidence="5">
    <location>
        <begin position="62"/>
        <end position="260"/>
    </location>
</feature>
<dbReference type="PANTHER" id="PTHR11820">
    <property type="entry name" value="ACYLPYRUVASE"/>
    <property type="match status" value="1"/>
</dbReference>
<proteinExistence type="inferred from homology"/>
<dbReference type="GO" id="GO:0008704">
    <property type="term" value="F:5-carboxymethyl-2-hydroxymuconate delta-isomerase activity"/>
    <property type="evidence" value="ECO:0007669"/>
    <property type="project" value="InterPro"/>
</dbReference>
<evidence type="ECO:0000256" key="4">
    <source>
        <dbReference type="ARBA" id="ARBA00022801"/>
    </source>
</evidence>
<dbReference type="GO" id="GO:0046872">
    <property type="term" value="F:metal ion binding"/>
    <property type="evidence" value="ECO:0007669"/>
    <property type="project" value="UniProtKB-KW"/>
</dbReference>
<keyword evidence="7" id="KW-1185">Reference proteome</keyword>
<dbReference type="FunFam" id="3.90.850.10:FF:000002">
    <property type="entry name" value="2-hydroxyhepta-2,4-diene-1,7-dioate isomerase"/>
    <property type="match status" value="1"/>
</dbReference>
<dbReference type="InterPro" id="IPR012684">
    <property type="entry name" value="HPA_isomer/decarb_C"/>
</dbReference>
<dbReference type="GO" id="GO:0016787">
    <property type="term" value="F:hydrolase activity"/>
    <property type="evidence" value="ECO:0007669"/>
    <property type="project" value="UniProtKB-KW"/>
</dbReference>
<dbReference type="PANTHER" id="PTHR11820:SF114">
    <property type="entry name" value="4-HYDROXYPHENYLACETATE CATABOLISM PROTEIN"/>
    <property type="match status" value="1"/>
</dbReference>
<gene>
    <name evidence="6" type="ORF">D7S86_06955</name>
</gene>
<evidence type="ECO:0000256" key="3">
    <source>
        <dbReference type="ARBA" id="ARBA00022723"/>
    </source>
</evidence>
<protein>
    <submittedName>
        <fullName evidence="6">2-hydroxyhepta-2,4-diene-1,7-dioate isomerase</fullName>
    </submittedName>
</protein>
<name>A0A494Y5W0_9BURK</name>
<dbReference type="RefSeq" id="WP_121084877.1">
    <property type="nucleotide sequence ID" value="NZ_RBZU01000002.1"/>
</dbReference>
<keyword evidence="3" id="KW-0479">Metal-binding</keyword>
<evidence type="ECO:0000313" key="6">
    <source>
        <dbReference type="EMBL" id="RKP57673.1"/>
    </source>
</evidence>
<evidence type="ECO:0000313" key="7">
    <source>
        <dbReference type="Proteomes" id="UP000270342"/>
    </source>
</evidence>
<dbReference type="Proteomes" id="UP000270342">
    <property type="component" value="Unassembled WGS sequence"/>
</dbReference>
<reference evidence="6 7" key="1">
    <citation type="submission" date="2018-10" db="EMBL/GenBank/DDBJ databases">
        <title>Robbsia sp. DHC34, isolated from soil.</title>
        <authorList>
            <person name="Gao Z.-H."/>
            <person name="Qiu L.-H."/>
        </authorList>
    </citation>
    <scope>NUCLEOTIDE SEQUENCE [LARGE SCALE GENOMIC DNA]</scope>
    <source>
        <strain evidence="6 7">DHC34</strain>
    </source>
</reference>
<dbReference type="SUPFAM" id="SSF56529">
    <property type="entry name" value="FAH"/>
    <property type="match status" value="1"/>
</dbReference>
<evidence type="ECO:0000259" key="5">
    <source>
        <dbReference type="Pfam" id="PF01557"/>
    </source>
</evidence>
<dbReference type="InterPro" id="IPR011234">
    <property type="entry name" value="Fumarylacetoacetase-like_C"/>
</dbReference>
<dbReference type="Pfam" id="PF01557">
    <property type="entry name" value="FAA_hydrolase"/>
    <property type="match status" value="1"/>
</dbReference>
<sequence length="279" mass="30461">MKRARVVYGGRIHSAIVDVSDGADVSDASDGSEASAARLRLADGQVVRFADVAWLPPVTPRTVFALGLNYADHASELAFKPPERPLIFLKGPDAFVGHEGFSACPDDVAQMHFECELAVLIGRGGRHIREAHAYDHVAGYTIANDYALREYLENYYRPNLRVKNRDACTPLGPWLVDASDIADPMSLALRTTVNGEEAQSGNTRDMIFSVPTLIAYLSEFMTLSPGDLILTGTPKGVRYLKPGDRVVTEIERIGRLANTITAMPRRDCNESVSVAESVL</sequence>
<comment type="caution">
    <text evidence="6">The sequence shown here is derived from an EMBL/GenBank/DDBJ whole genome shotgun (WGS) entry which is preliminary data.</text>
</comment>
<dbReference type="GO" id="GO:1901023">
    <property type="term" value="P:4-hydroxyphenylacetate catabolic process"/>
    <property type="evidence" value="ECO:0007669"/>
    <property type="project" value="InterPro"/>
</dbReference>
<accession>A0A494Y5W0</accession>
<keyword evidence="6" id="KW-0413">Isomerase</keyword>
<dbReference type="EMBL" id="RBZU01000002">
    <property type="protein sequence ID" value="RKP57673.1"/>
    <property type="molecule type" value="Genomic_DNA"/>
</dbReference>
<comment type="cofactor">
    <cofactor evidence="1">
        <name>Mg(2+)</name>
        <dbReference type="ChEBI" id="CHEBI:18420"/>
    </cofactor>
</comment>
<dbReference type="AlphaFoldDB" id="A0A494Y5W0"/>
<keyword evidence="4" id="KW-0378">Hydrolase</keyword>
<evidence type="ECO:0000256" key="2">
    <source>
        <dbReference type="ARBA" id="ARBA00010211"/>
    </source>
</evidence>
<evidence type="ECO:0000256" key="1">
    <source>
        <dbReference type="ARBA" id="ARBA00001946"/>
    </source>
</evidence>
<dbReference type="OrthoDB" id="8582489at2"/>
<dbReference type="NCBIfam" id="TIGR02303">
    <property type="entry name" value="HpaG-C-term"/>
    <property type="match status" value="1"/>
</dbReference>